<dbReference type="OrthoDB" id="6781220at2759"/>
<evidence type="ECO:0000313" key="2">
    <source>
        <dbReference type="Proteomes" id="UP001152888"/>
    </source>
</evidence>
<keyword evidence="2" id="KW-1185">Reference proteome</keyword>
<dbReference type="InterPro" id="IPR036691">
    <property type="entry name" value="Endo/exonu/phosph_ase_sf"/>
</dbReference>
<sequence>MADEQRRRPYSFEEYADILFYYGNARGNVEEACPNIHLGKVCDIKEGGIVLGCKSKADNLKLLSIAKEKLGDSYVIKEVAGINPRVRIVGLSGEYSDEQIRSYLLKGLDSHDHDADRDKDFIIYYQNTRGLRSKTNEIFNSVPQQDYYSLITLTETWLDADINDCEVFPNNYSVYRSDRKFSALNLRKGGGVAVAVRSEYKSSAIDIYVYPPFNQVFIAWPFEGRIKENAAQFCKEFIVTEDLGIHNAPEPATTASVYDFTPAPIPLLLRN</sequence>
<dbReference type="EMBL" id="CAKOFQ010007577">
    <property type="protein sequence ID" value="CAH2004206.1"/>
    <property type="molecule type" value="Genomic_DNA"/>
</dbReference>
<accession>A0A9P0M0K0</accession>
<evidence type="ECO:0000313" key="1">
    <source>
        <dbReference type="EMBL" id="CAH2004206.1"/>
    </source>
</evidence>
<organism evidence="1 2">
    <name type="scientific">Acanthoscelides obtectus</name>
    <name type="common">Bean weevil</name>
    <name type="synonym">Bruchus obtectus</name>
    <dbReference type="NCBI Taxonomy" id="200917"/>
    <lineage>
        <taxon>Eukaryota</taxon>
        <taxon>Metazoa</taxon>
        <taxon>Ecdysozoa</taxon>
        <taxon>Arthropoda</taxon>
        <taxon>Hexapoda</taxon>
        <taxon>Insecta</taxon>
        <taxon>Pterygota</taxon>
        <taxon>Neoptera</taxon>
        <taxon>Endopterygota</taxon>
        <taxon>Coleoptera</taxon>
        <taxon>Polyphaga</taxon>
        <taxon>Cucujiformia</taxon>
        <taxon>Chrysomeloidea</taxon>
        <taxon>Chrysomelidae</taxon>
        <taxon>Bruchinae</taxon>
        <taxon>Bruchini</taxon>
        <taxon>Acanthoscelides</taxon>
    </lineage>
</organism>
<name>A0A9P0M0K0_ACAOB</name>
<dbReference type="Gene3D" id="3.60.10.10">
    <property type="entry name" value="Endonuclease/exonuclease/phosphatase"/>
    <property type="match status" value="1"/>
</dbReference>
<dbReference type="Proteomes" id="UP001152888">
    <property type="component" value="Unassembled WGS sequence"/>
</dbReference>
<dbReference type="AlphaFoldDB" id="A0A9P0M0K0"/>
<comment type="caution">
    <text evidence="1">The sequence shown here is derived from an EMBL/GenBank/DDBJ whole genome shotgun (WGS) entry which is preliminary data.</text>
</comment>
<gene>
    <name evidence="1" type="ORF">ACAOBT_LOCUS27868</name>
</gene>
<protein>
    <submittedName>
        <fullName evidence="1">Uncharacterized protein</fullName>
    </submittedName>
</protein>
<proteinExistence type="predicted"/>
<reference evidence="1" key="1">
    <citation type="submission" date="2022-03" db="EMBL/GenBank/DDBJ databases">
        <authorList>
            <person name="Sayadi A."/>
        </authorList>
    </citation>
    <scope>NUCLEOTIDE SEQUENCE</scope>
</reference>